<evidence type="ECO:0000313" key="1">
    <source>
        <dbReference type="EMBL" id="KAI3665674.1"/>
    </source>
</evidence>
<protein>
    <submittedName>
        <fullName evidence="1">Uncharacterized protein</fullName>
    </submittedName>
</protein>
<gene>
    <name evidence="1" type="ORF">L6452_44304</name>
</gene>
<accession>A0ACB8XFS4</accession>
<reference evidence="1 2" key="2">
    <citation type="journal article" date="2022" name="Mol. Ecol. Resour.">
        <title>The genomes of chicory, endive, great burdock and yacon provide insights into Asteraceae paleo-polyploidization history and plant inulin production.</title>
        <authorList>
            <person name="Fan W."/>
            <person name="Wang S."/>
            <person name="Wang H."/>
            <person name="Wang A."/>
            <person name="Jiang F."/>
            <person name="Liu H."/>
            <person name="Zhao H."/>
            <person name="Xu D."/>
            <person name="Zhang Y."/>
        </authorList>
    </citation>
    <scope>NUCLEOTIDE SEQUENCE [LARGE SCALE GENOMIC DNA]</scope>
    <source>
        <strain evidence="2">cv. Niubang</strain>
    </source>
</reference>
<organism evidence="1 2">
    <name type="scientific">Arctium lappa</name>
    <name type="common">Greater burdock</name>
    <name type="synonym">Lappa major</name>
    <dbReference type="NCBI Taxonomy" id="4217"/>
    <lineage>
        <taxon>Eukaryota</taxon>
        <taxon>Viridiplantae</taxon>
        <taxon>Streptophyta</taxon>
        <taxon>Embryophyta</taxon>
        <taxon>Tracheophyta</taxon>
        <taxon>Spermatophyta</taxon>
        <taxon>Magnoliopsida</taxon>
        <taxon>eudicotyledons</taxon>
        <taxon>Gunneridae</taxon>
        <taxon>Pentapetalae</taxon>
        <taxon>asterids</taxon>
        <taxon>campanulids</taxon>
        <taxon>Asterales</taxon>
        <taxon>Asteraceae</taxon>
        <taxon>Carduoideae</taxon>
        <taxon>Cardueae</taxon>
        <taxon>Arctiinae</taxon>
        <taxon>Arctium</taxon>
    </lineage>
</organism>
<reference evidence="2" key="1">
    <citation type="journal article" date="2022" name="Mol. Ecol. Resour.">
        <title>The genomes of chicory, endive, great burdock and yacon provide insights into Asteraceae palaeo-polyploidization history and plant inulin production.</title>
        <authorList>
            <person name="Fan W."/>
            <person name="Wang S."/>
            <person name="Wang H."/>
            <person name="Wang A."/>
            <person name="Jiang F."/>
            <person name="Liu H."/>
            <person name="Zhao H."/>
            <person name="Xu D."/>
            <person name="Zhang Y."/>
        </authorList>
    </citation>
    <scope>NUCLEOTIDE SEQUENCE [LARGE SCALE GENOMIC DNA]</scope>
    <source>
        <strain evidence="2">cv. Niubang</strain>
    </source>
</reference>
<dbReference type="Proteomes" id="UP001055879">
    <property type="component" value="Linkage Group LG18"/>
</dbReference>
<dbReference type="EMBL" id="CM042064">
    <property type="protein sequence ID" value="KAI3665674.1"/>
    <property type="molecule type" value="Genomic_DNA"/>
</dbReference>
<evidence type="ECO:0000313" key="2">
    <source>
        <dbReference type="Proteomes" id="UP001055879"/>
    </source>
</evidence>
<name>A0ACB8XFS4_ARCLA</name>
<keyword evidence="2" id="KW-1185">Reference proteome</keyword>
<comment type="caution">
    <text evidence="1">The sequence shown here is derived from an EMBL/GenBank/DDBJ whole genome shotgun (WGS) entry which is preliminary data.</text>
</comment>
<sequence>MSLEASVLDKLNWETFKRKVLEEYCNERSMDRIIKEFRNLNKGSLIMKEYYKLFMDKLGLVGHLIPTEKEKIKAYIKGLPTEMMNMVRVSKASTLREAIEETQLVEDSYGLEKVERGGITEKRRWEGSSVHSKRLRQFNNNQRGTGPRKEVPYCSKCQSKHFGLCNLGSESCFKCGKSGYSFRDCPIRGHICFEFRAPGHIRSECPKLKAGGSGGKKTDHPRATGRAFQMTTEEAKALTDVVSSTFLLKSVPKRILFDSGASLSFVSSAFYQKLSVPTCSLEYALVVELADGDQVVVRDVSRDCKLEIEGKKFSVDLMSLTIGGFDCNNLKIRVN</sequence>
<proteinExistence type="predicted"/>